<dbReference type="RefSeq" id="WP_342407856.1">
    <property type="nucleotide sequence ID" value="NZ_JBCFXD010000015.1"/>
</dbReference>
<proteinExistence type="predicted"/>
<accession>A0ABU9MBA4</accession>
<dbReference type="Proteomes" id="UP001467669">
    <property type="component" value="Unassembled WGS sequence"/>
</dbReference>
<reference evidence="1 2" key="1">
    <citation type="submission" date="2024-04" db="EMBL/GenBank/DDBJ databases">
        <title>Draft Genome Sequence of Isolates Cultured from Underwater Hawaii Seamounts in the North Pacific Ocean.</title>
        <authorList>
            <person name="Sharma I."/>
            <person name="Darden B."/>
            <person name="Creggett J."/>
            <person name="Taylor S."/>
            <person name="Grant M.P."/>
            <person name="Scott J."/>
            <person name="Attles S."/>
            <person name="Walker S."/>
            <person name="Johnson G."/>
            <person name="St. Cloud C."/>
        </authorList>
    </citation>
    <scope>NUCLEOTIDE SEQUENCE [LARGE SCALE GENOMIC DNA]</scope>
    <source>
        <strain evidence="1 2">03GJ23</strain>
    </source>
</reference>
<comment type="caution">
    <text evidence="1">The sequence shown here is derived from an EMBL/GenBank/DDBJ whole genome shotgun (WGS) entry which is preliminary data.</text>
</comment>
<dbReference type="EMBL" id="JBCFXD010000015">
    <property type="protein sequence ID" value="MEL7560924.1"/>
    <property type="molecule type" value="Genomic_DNA"/>
</dbReference>
<evidence type="ECO:0000313" key="2">
    <source>
        <dbReference type="Proteomes" id="UP001467669"/>
    </source>
</evidence>
<keyword evidence="2" id="KW-1185">Reference proteome</keyword>
<gene>
    <name evidence="1" type="ORF">AAGW23_18965</name>
</gene>
<protein>
    <submittedName>
        <fullName evidence="1">Uncharacterized protein</fullName>
    </submittedName>
</protein>
<sequence>MTVEDQEQYQELRTEILNNEVRAKKIFQTLKLPRWRSLPEDLRQVFIMAAVGSLGNGLAVTCNVGPRAAKRASEASRGPADYIGRKLRGLMSIAPELAIVLEDAEYRQGCNPGLHFHAAIRMSTDQIAVLEAALLRLFSSDYVEVAGNQAVFIKPICEPGTWGSYCCKTLLKPNQVDKAVFATKAASRAGEQLYNETMRWIRELPVPELLQAELDDSLRQLVLSKQCPELCLLIRHHAEHRSETRRLRRKQARDIKQLAATNPDQIMQELVSIFRSASERSYIEAFVSPVERADEEILNKLDIGSTQRSIALTERYSELPGVGVWSNN</sequence>
<organism evidence="1 2">
    <name type="scientific">Stutzerimonas chloritidismutans</name>
    <name type="common">Pseudomonas chloritidismutans</name>
    <dbReference type="NCBI Taxonomy" id="203192"/>
    <lineage>
        <taxon>Bacteria</taxon>
        <taxon>Pseudomonadati</taxon>
        <taxon>Pseudomonadota</taxon>
        <taxon>Gammaproteobacteria</taxon>
        <taxon>Pseudomonadales</taxon>
        <taxon>Pseudomonadaceae</taxon>
        <taxon>Stutzerimonas</taxon>
    </lineage>
</organism>
<evidence type="ECO:0000313" key="1">
    <source>
        <dbReference type="EMBL" id="MEL7560924.1"/>
    </source>
</evidence>
<name>A0ABU9MBA4_STUCH</name>